<reference evidence="9 10" key="1">
    <citation type="journal article" date="2022" name="DNA Res.">
        <title>Genome analysis of five recently described species of the CUG-Ser clade uncovers Candida theae as a new hybrid lineage with pathogenic potential in the Candida parapsilosis species complex.</title>
        <authorList>
            <person name="Mixao V."/>
            <person name="Del Olmo V."/>
            <person name="Hegedusova E."/>
            <person name="Saus E."/>
            <person name="Pryszcz L."/>
            <person name="Cillingova A."/>
            <person name="Nosek J."/>
            <person name="Gabaldon T."/>
        </authorList>
    </citation>
    <scope>NUCLEOTIDE SEQUENCE [LARGE SCALE GENOMIC DNA]</scope>
    <source>
        <strain evidence="9 10">CBS 12239</strain>
    </source>
</reference>
<keyword evidence="4" id="KW-0496">Mitochondrion</keyword>
<dbReference type="GO" id="GO:0005762">
    <property type="term" value="C:mitochondrial large ribosomal subunit"/>
    <property type="evidence" value="ECO:0007669"/>
    <property type="project" value="TreeGrafter"/>
</dbReference>
<dbReference type="AlphaFoldDB" id="A0AAD5G0V7"/>
<protein>
    <recommendedName>
        <fullName evidence="7">Large ribosomal subunit protein mL54</fullName>
    </recommendedName>
</protein>
<evidence type="ECO:0000256" key="8">
    <source>
        <dbReference type="SAM" id="MobiDB-lite"/>
    </source>
</evidence>
<evidence type="ECO:0000256" key="2">
    <source>
        <dbReference type="ARBA" id="ARBA00022946"/>
    </source>
</evidence>
<dbReference type="GO" id="GO:0003735">
    <property type="term" value="F:structural constituent of ribosome"/>
    <property type="evidence" value="ECO:0007669"/>
    <property type="project" value="TreeGrafter"/>
</dbReference>
<evidence type="ECO:0000256" key="1">
    <source>
        <dbReference type="ARBA" id="ARBA00004173"/>
    </source>
</evidence>
<gene>
    <name evidence="9" type="ORF">KGF57_000413</name>
</gene>
<evidence type="ECO:0000256" key="6">
    <source>
        <dbReference type="ARBA" id="ARBA00033752"/>
    </source>
</evidence>
<dbReference type="RefSeq" id="XP_051611072.1">
    <property type="nucleotide sequence ID" value="XM_051753618.1"/>
</dbReference>
<evidence type="ECO:0000256" key="7">
    <source>
        <dbReference type="ARBA" id="ARBA00035179"/>
    </source>
</evidence>
<feature type="region of interest" description="Disordered" evidence="8">
    <location>
        <begin position="29"/>
        <end position="61"/>
    </location>
</feature>
<keyword evidence="5" id="KW-0687">Ribonucleoprotein</keyword>
<dbReference type="GeneID" id="76148473"/>
<evidence type="ECO:0000256" key="5">
    <source>
        <dbReference type="ARBA" id="ARBA00023274"/>
    </source>
</evidence>
<dbReference type="PANTHER" id="PTHR28595">
    <property type="entry name" value="39S RIBOSOMAL PROTEIN L54, MITOCHONDRIAL"/>
    <property type="match status" value="1"/>
</dbReference>
<comment type="similarity">
    <text evidence="6">Belongs to the mitochondrion-specific ribosomal protein mL54 family.</text>
</comment>
<dbReference type="Proteomes" id="UP001204833">
    <property type="component" value="Unassembled WGS sequence"/>
</dbReference>
<name>A0AAD5G0V7_9ASCO</name>
<dbReference type="EMBL" id="JAIHNG010000030">
    <property type="protein sequence ID" value="KAI5967385.1"/>
    <property type="molecule type" value="Genomic_DNA"/>
</dbReference>
<evidence type="ECO:0000313" key="10">
    <source>
        <dbReference type="Proteomes" id="UP001204833"/>
    </source>
</evidence>
<sequence>MLNTSIIRHIQSTAILRRSLITSRILQNATSAAAEPKPKPKPEPEPEAKKATPIESSCKPGTPLNLKIFKKGDEPVAKEDSEYPEWLWTMIDPKNNLDNIKNENFLRWRRIKLQKENNKTIRNNNFLSKI</sequence>
<keyword evidence="2" id="KW-0809">Transit peptide</keyword>
<feature type="compositionally biased region" description="Basic and acidic residues" evidence="8">
    <location>
        <begin position="36"/>
        <end position="52"/>
    </location>
</feature>
<keyword evidence="3" id="KW-0689">Ribosomal protein</keyword>
<keyword evidence="10" id="KW-1185">Reference proteome</keyword>
<organism evidence="9 10">
    <name type="scientific">Candida theae</name>
    <dbReference type="NCBI Taxonomy" id="1198502"/>
    <lineage>
        <taxon>Eukaryota</taxon>
        <taxon>Fungi</taxon>
        <taxon>Dikarya</taxon>
        <taxon>Ascomycota</taxon>
        <taxon>Saccharomycotina</taxon>
        <taxon>Pichiomycetes</taxon>
        <taxon>Debaryomycetaceae</taxon>
        <taxon>Candida/Lodderomyces clade</taxon>
        <taxon>Candida</taxon>
    </lineage>
</organism>
<evidence type="ECO:0000256" key="3">
    <source>
        <dbReference type="ARBA" id="ARBA00022980"/>
    </source>
</evidence>
<comment type="subcellular location">
    <subcellularLocation>
        <location evidence="1">Mitochondrion</location>
    </subcellularLocation>
</comment>
<proteinExistence type="inferred from homology"/>
<evidence type="ECO:0000313" key="9">
    <source>
        <dbReference type="EMBL" id="KAI5967385.1"/>
    </source>
</evidence>
<dbReference type="Pfam" id="PF08561">
    <property type="entry name" value="Ribosomal_L37"/>
    <property type="match status" value="1"/>
</dbReference>
<dbReference type="InterPro" id="IPR013870">
    <property type="entry name" value="Ribosomal_mL54"/>
</dbReference>
<accession>A0AAD5G0V7</accession>
<comment type="caution">
    <text evidence="9">The sequence shown here is derived from an EMBL/GenBank/DDBJ whole genome shotgun (WGS) entry which is preliminary data.</text>
</comment>
<dbReference type="PANTHER" id="PTHR28595:SF1">
    <property type="entry name" value="LARGE RIBOSOMAL SUBUNIT PROTEIN ML54"/>
    <property type="match status" value="1"/>
</dbReference>
<evidence type="ECO:0000256" key="4">
    <source>
        <dbReference type="ARBA" id="ARBA00023128"/>
    </source>
</evidence>